<dbReference type="RefSeq" id="WP_085423835.1">
    <property type="nucleotide sequence ID" value="NZ_FXAF01000008.1"/>
</dbReference>
<protein>
    <submittedName>
        <fullName evidence="1">Uncharacterized protein</fullName>
    </submittedName>
</protein>
<organism evidence="1 2">
    <name type="scientific">Xaviernesmea oryzae</name>
    <dbReference type="NCBI Taxonomy" id="464029"/>
    <lineage>
        <taxon>Bacteria</taxon>
        <taxon>Pseudomonadati</taxon>
        <taxon>Pseudomonadota</taxon>
        <taxon>Alphaproteobacteria</taxon>
        <taxon>Hyphomicrobiales</taxon>
        <taxon>Rhizobiaceae</taxon>
        <taxon>Rhizobium/Agrobacterium group</taxon>
        <taxon>Xaviernesmea</taxon>
    </lineage>
</organism>
<name>A0A1X7FVE7_9HYPH</name>
<dbReference type="EMBL" id="FXAF01000008">
    <property type="protein sequence ID" value="SMF59388.1"/>
    <property type="molecule type" value="Genomic_DNA"/>
</dbReference>
<keyword evidence="2" id="KW-1185">Reference proteome</keyword>
<evidence type="ECO:0000313" key="1">
    <source>
        <dbReference type="EMBL" id="SMF59388.1"/>
    </source>
</evidence>
<dbReference type="STRING" id="464029.SAMN02982989_0938"/>
<evidence type="ECO:0000313" key="2">
    <source>
        <dbReference type="Proteomes" id="UP000192903"/>
    </source>
</evidence>
<sequence length="97" mass="10946">MKTITLTPAQIRGLKLAKKGDLFPREANKWTHRDASITYAKNDRFQERPQKIKFLTSATLDTLLEFGLLRSLDSDGGTQEAAHGITMAGKMWLLKNK</sequence>
<proteinExistence type="predicted"/>
<dbReference type="Proteomes" id="UP000192903">
    <property type="component" value="Unassembled WGS sequence"/>
</dbReference>
<reference evidence="2" key="1">
    <citation type="submission" date="2017-04" db="EMBL/GenBank/DDBJ databases">
        <authorList>
            <person name="Varghese N."/>
            <person name="Submissions S."/>
        </authorList>
    </citation>
    <scope>NUCLEOTIDE SEQUENCE [LARGE SCALE GENOMIC DNA]</scope>
    <source>
        <strain evidence="2">B4P</strain>
    </source>
</reference>
<gene>
    <name evidence="1" type="ORF">SAMN02982989_0938</name>
</gene>
<accession>A0A1X7FVE7</accession>
<dbReference type="AlphaFoldDB" id="A0A1X7FVE7"/>